<organism evidence="2 3">
    <name type="scientific">Parahaliea aestuarii</name>
    <dbReference type="NCBI Taxonomy" id="1852021"/>
    <lineage>
        <taxon>Bacteria</taxon>
        <taxon>Pseudomonadati</taxon>
        <taxon>Pseudomonadota</taxon>
        <taxon>Gammaproteobacteria</taxon>
        <taxon>Cellvibrionales</taxon>
        <taxon>Halieaceae</taxon>
        <taxon>Parahaliea</taxon>
    </lineage>
</organism>
<dbReference type="OrthoDB" id="5985043at2"/>
<feature type="region of interest" description="Disordered" evidence="1">
    <location>
        <begin position="41"/>
        <end position="73"/>
    </location>
</feature>
<comment type="caution">
    <text evidence="2">The sequence shown here is derived from an EMBL/GenBank/DDBJ whole genome shotgun (WGS) entry which is preliminary data.</text>
</comment>
<sequence length="225" mass="24430">MKVILPLLLLALLLAVLVWTRTASESESQAAAAAAVPSSVQQHGTGGHGAATAVSEQSTDVSTGGAGDMPSPLDLADPRIASYLSREQDKSALQAYFANPDASELSAAAAWRLIEQVEADGRVMGFEALYLKLAWLERNSGSEAEFQRRSAELLAQYRQRAEQAARDDSPERDPAFADYKQRERQIMDEVAAMDDIPNGLTRQAYLRQRLLEARMAAYGESASDN</sequence>
<gene>
    <name evidence="2" type="ORF">FVW59_01905</name>
</gene>
<dbReference type="RefSeq" id="WP_148062533.1">
    <property type="nucleotide sequence ID" value="NZ_VRYZ01000001.1"/>
</dbReference>
<proteinExistence type="predicted"/>
<dbReference type="EMBL" id="VRYZ01000001">
    <property type="protein sequence ID" value="TXS94691.1"/>
    <property type="molecule type" value="Genomic_DNA"/>
</dbReference>
<protein>
    <submittedName>
        <fullName evidence="2">Uncharacterized protein</fullName>
    </submittedName>
</protein>
<evidence type="ECO:0000313" key="2">
    <source>
        <dbReference type="EMBL" id="TXS94691.1"/>
    </source>
</evidence>
<keyword evidence="3" id="KW-1185">Reference proteome</keyword>
<name>A0A5C9A690_9GAMM</name>
<evidence type="ECO:0000256" key="1">
    <source>
        <dbReference type="SAM" id="MobiDB-lite"/>
    </source>
</evidence>
<dbReference type="Proteomes" id="UP000321933">
    <property type="component" value="Unassembled WGS sequence"/>
</dbReference>
<accession>A0A5C9A690</accession>
<evidence type="ECO:0000313" key="3">
    <source>
        <dbReference type="Proteomes" id="UP000321933"/>
    </source>
</evidence>
<reference evidence="2 3" key="1">
    <citation type="submission" date="2019-08" db="EMBL/GenBank/DDBJ databases">
        <title>Parahaliea maris sp. nov., isolated from the surface seawater.</title>
        <authorList>
            <person name="Liu Y."/>
        </authorList>
    </citation>
    <scope>NUCLEOTIDE SEQUENCE [LARGE SCALE GENOMIC DNA]</scope>
    <source>
        <strain evidence="2 3">S2-26</strain>
    </source>
</reference>
<dbReference type="AlphaFoldDB" id="A0A5C9A690"/>